<evidence type="ECO:0000256" key="2">
    <source>
        <dbReference type="SAM" id="SignalP"/>
    </source>
</evidence>
<dbReference type="PANTHER" id="PTHR38585">
    <property type="entry name" value="TRANSMEMBRANE PROTEIN"/>
    <property type="match status" value="1"/>
</dbReference>
<keyword evidence="4" id="KW-1185">Reference proteome</keyword>
<gene>
    <name evidence="3" type="ORF">J3U88_29740</name>
</gene>
<protein>
    <submittedName>
        <fullName evidence="3">Uncharacterized protein</fullName>
    </submittedName>
</protein>
<sequence>MTTKLKYLTTISLFLSCIFASLTGFDEEHTPPAEQRNPAITEPQNGVSPLSSDSDNLGLNISAPYSSVNEFTGKLNIILDPIGVGGMSLRPVYKSYQQKVCNDESGFRLCPMNEPNLSSVLGEGWNFHLGYIIARNAIYGSPGSSDWERVRFVDTAGNVATFGRDGVFQADPNNGGASDTCVGGSCMPSQVDVHFIDDQLRRITRARLNDGTSLQGFSRQPYYLLDPNGRRTEYRATRLVTNANNASSVTFHPTAVRAPNGRAITISYVGGTDPDGTLPDMPRIERVTDSYGRSLVFDYEGNNLAGITLEAGNQSKLLKSFRYQQVSAGGSTHTVLHKVVTPEGYETVFTTSDIGQSKPVITAMTLPTGGTVEYDYDTELFLYLHADDANCRAVRDDDCVELELRGRSFTRISEIRHSGGRYQFTYRQWSINEERGNGSGEGRIDVTVKQLNGNHVFTRKTSYINAPIFETYFQTFANGYLVGRAREKETTYRGSTLRESWLYTRELNIGGHAGGDPVSVSAVRQYAQQIDGQWIDTNYEYSWCENGTWKPQDFKAAFLQPTRISRQARDSDVRLIRTFDYDHRFVENFGWDRDTTIHQYALALLTEDEQILSEGSGETLLTRTTYRYEDVFRPFPTKVERRQDSDNYLTESYSYYQTGVNLGLLHTAQPLGQKIPTEFTAYQFGQASVISLPENATISRTIAFDGTLSNETVDGVTTVYGYDNDFRVTRVDVPDTAPLKTEYTPPGSFPSKITTFYELSQAQRFPADQPFPIATRTQAERIPVEALTLDDWGRTTDEVRRTSPNTEYTRTYGFSPLGLKETIEAENGRWTYHFDVLGRPTRTEHHDTRDDLQLLATDFVYQTTGNGSTVITQTTQAQTRDYSALPIEPRLPGTRVSTKTQVSETDIAARLVQTETNGQAVHFTYSSHARGIEKTALPFNNASLARVTVTNLLGDLVLENHPEIEWPIHYEYNEYGLLREQYHGSVNDKKMRRVWRYDDAGRIIERLGATTQAPNVLVPTAFFDYDTRNRLTEAVQYSRHEHPVTITFDVFDGANRVKAYSVQIPRLEHTDFSVQPYSDQGEPHVYTVNYTYDALGRVSSTKHPNGGFAAFGYEFDFAPYDVFYGFGPNHASGPDFVKVVTSGRYHPYNGNNLTAVYDLDRCQAQDCAETLQAMRAPESAMRAAFGGQVFTSTHDYLDAFEAGARKTKKHPNVGTNAIHRVDSLGRPRLNRLWDPLAGGKSIHGEAFIQYNAFGFIDHFIGKGRLFSPRLFFFGYTDLGQLEKLTMGSDSIDYRYDQVGNLTYRSGLNVDVGSGRLTLDSFSAQYSNGNPFHVDALGKVYDRAGRLIEKPGYVLGYNAAGRFERLERTHMVQKPISDEANWQEYYLYDAFGRRVAALETVANKVTYSVRDLNGSILTEEDVSTYAKTRGVLTARRQYVIFDGKAVYVDEETFALNGDQRGRAETYRFHDRLGNPVVTWDAETEAIQSQYYEPFGTPMVNAMNTEGAHGFGGHDEDNTGLVYMKARFYQPTMGCFLQPDAGRDFNPYLPNSYNLYSYAYQNPANAYDPDGNAVETAWDAFNIGIGVASFVYNVKEGNWLDATIDAGGVVVDGIAAATPFVPGGAGSIIKAARAGDKIVDGAKAADKANDAKKAADAADTAADAAGAAKKRDTLQPGPHSKGSVPARSPDKKFTRAERDKINVFGRKDGCHTCGTKDPGTKSGDFIPDHQPPSKMNKNNEPQVLMPHCKKCSQRQGGQVRQATKEN</sequence>
<name>A0A8J7U769_9BACT</name>
<feature type="compositionally biased region" description="Polar residues" evidence="1">
    <location>
        <begin position="42"/>
        <end position="53"/>
    </location>
</feature>
<dbReference type="Gene3D" id="2.180.10.10">
    <property type="entry name" value="RHS repeat-associated core"/>
    <property type="match status" value="2"/>
</dbReference>
<feature type="compositionally biased region" description="Polar residues" evidence="1">
    <location>
        <begin position="1751"/>
        <end position="1764"/>
    </location>
</feature>
<dbReference type="PROSITE" id="PS51257">
    <property type="entry name" value="PROKAR_LIPOPROTEIN"/>
    <property type="match status" value="1"/>
</dbReference>
<evidence type="ECO:0000313" key="4">
    <source>
        <dbReference type="Proteomes" id="UP000664417"/>
    </source>
</evidence>
<feature type="compositionally biased region" description="Basic and acidic residues" evidence="1">
    <location>
        <begin position="1686"/>
        <end position="1708"/>
    </location>
</feature>
<dbReference type="Proteomes" id="UP000664417">
    <property type="component" value="Unassembled WGS sequence"/>
</dbReference>
<dbReference type="InterPro" id="IPR022385">
    <property type="entry name" value="Rhs_assc_core"/>
</dbReference>
<feature type="region of interest" description="Disordered" evidence="1">
    <location>
        <begin position="1660"/>
        <end position="1764"/>
    </location>
</feature>
<comment type="caution">
    <text evidence="3">The sequence shown here is derived from an EMBL/GenBank/DDBJ whole genome shotgun (WGS) entry which is preliminary data.</text>
</comment>
<feature type="signal peptide" evidence="2">
    <location>
        <begin position="1"/>
        <end position="20"/>
    </location>
</feature>
<evidence type="ECO:0000256" key="1">
    <source>
        <dbReference type="SAM" id="MobiDB-lite"/>
    </source>
</evidence>
<feature type="chain" id="PRO_5035289080" evidence="2">
    <location>
        <begin position="21"/>
        <end position="1764"/>
    </location>
</feature>
<reference evidence="3" key="1">
    <citation type="submission" date="2021-03" db="EMBL/GenBank/DDBJ databases">
        <authorList>
            <person name="Wang G."/>
        </authorList>
    </citation>
    <scope>NUCLEOTIDE SEQUENCE</scope>
    <source>
        <strain evidence="3">KCTC 12899</strain>
    </source>
</reference>
<organism evidence="3 4">
    <name type="scientific">Acanthopleuribacter pedis</name>
    <dbReference type="NCBI Taxonomy" id="442870"/>
    <lineage>
        <taxon>Bacteria</taxon>
        <taxon>Pseudomonadati</taxon>
        <taxon>Acidobacteriota</taxon>
        <taxon>Holophagae</taxon>
        <taxon>Acanthopleuribacterales</taxon>
        <taxon>Acanthopleuribacteraceae</taxon>
        <taxon>Acanthopleuribacter</taxon>
    </lineage>
</organism>
<dbReference type="RefSeq" id="WP_207862667.1">
    <property type="nucleotide sequence ID" value="NZ_JAFREP010000041.1"/>
</dbReference>
<feature type="region of interest" description="Disordered" evidence="1">
    <location>
        <begin position="29"/>
        <end position="53"/>
    </location>
</feature>
<evidence type="ECO:0000313" key="3">
    <source>
        <dbReference type="EMBL" id="MBO1322694.1"/>
    </source>
</evidence>
<dbReference type="PANTHER" id="PTHR38585:SF1">
    <property type="entry name" value="TRANSMEMBRANE PROTEIN"/>
    <property type="match status" value="1"/>
</dbReference>
<accession>A0A8J7U769</accession>
<dbReference type="EMBL" id="JAFREP010000041">
    <property type="protein sequence ID" value="MBO1322694.1"/>
    <property type="molecule type" value="Genomic_DNA"/>
</dbReference>
<dbReference type="NCBIfam" id="TIGR03696">
    <property type="entry name" value="Rhs_assc_core"/>
    <property type="match status" value="1"/>
</dbReference>
<proteinExistence type="predicted"/>
<keyword evidence="2" id="KW-0732">Signal</keyword>